<dbReference type="Gene3D" id="3.40.630.30">
    <property type="match status" value="1"/>
</dbReference>
<dbReference type="PANTHER" id="PTHR43334:SF1">
    <property type="entry name" value="3-HYDROXYPROPIONATE--COA LIGASE [ADP-FORMING]"/>
    <property type="match status" value="1"/>
</dbReference>
<dbReference type="GO" id="GO:0043758">
    <property type="term" value="F:acetate-CoA ligase (ADP-forming) activity"/>
    <property type="evidence" value="ECO:0007669"/>
    <property type="project" value="InterPro"/>
</dbReference>
<keyword evidence="3 5" id="KW-0067">ATP-binding</keyword>
<dbReference type="PROSITE" id="PS50975">
    <property type="entry name" value="ATP_GRASP"/>
    <property type="match status" value="1"/>
</dbReference>
<dbReference type="InterPro" id="IPR036291">
    <property type="entry name" value="NAD(P)-bd_dom_sf"/>
</dbReference>
<dbReference type="InterPro" id="IPR013815">
    <property type="entry name" value="ATP_grasp_subdomain_1"/>
</dbReference>
<dbReference type="PROSITE" id="PS51186">
    <property type="entry name" value="GNAT"/>
    <property type="match status" value="1"/>
</dbReference>
<dbReference type="InterPro" id="IPR016102">
    <property type="entry name" value="Succinyl-CoA_synth-like"/>
</dbReference>
<dbReference type="Pfam" id="PF19045">
    <property type="entry name" value="Ligase_CoA_2"/>
    <property type="match status" value="1"/>
</dbReference>
<dbReference type="SUPFAM" id="SSF55729">
    <property type="entry name" value="Acyl-CoA N-acyltransferases (Nat)"/>
    <property type="match status" value="1"/>
</dbReference>
<dbReference type="STRING" id="1000565.METUNv1_00803"/>
<evidence type="ECO:0000256" key="5">
    <source>
        <dbReference type="PROSITE-ProRule" id="PRU00409"/>
    </source>
</evidence>
<dbReference type="GO" id="GO:0046872">
    <property type="term" value="F:metal ion binding"/>
    <property type="evidence" value="ECO:0007669"/>
    <property type="project" value="InterPro"/>
</dbReference>
<dbReference type="InterPro" id="IPR051538">
    <property type="entry name" value="Acyl-CoA_Synth/Transferase"/>
</dbReference>
<dbReference type="eggNOG" id="COG0045">
    <property type="taxonomic scope" value="Bacteria"/>
</dbReference>
<keyword evidence="1" id="KW-0436">Ligase</keyword>
<dbReference type="SUPFAM" id="SSF51735">
    <property type="entry name" value="NAD(P)-binding Rossmann-fold domains"/>
    <property type="match status" value="1"/>
</dbReference>
<evidence type="ECO:0000313" key="9">
    <source>
        <dbReference type="Proteomes" id="UP000005019"/>
    </source>
</evidence>
<dbReference type="InterPro" id="IPR011761">
    <property type="entry name" value="ATP-grasp"/>
</dbReference>
<dbReference type="InterPro" id="IPR043938">
    <property type="entry name" value="Ligase_CoA_dom"/>
</dbReference>
<comment type="similarity">
    <text evidence="4">In the N-terminal section; belongs to the acetate CoA ligase alpha subunit family.</text>
</comment>
<dbReference type="Pfam" id="PF13380">
    <property type="entry name" value="CoA_binding_2"/>
    <property type="match status" value="1"/>
</dbReference>
<dbReference type="SUPFAM" id="SSF52210">
    <property type="entry name" value="Succinyl-CoA synthetase domains"/>
    <property type="match status" value="2"/>
</dbReference>
<name>F5R901_METUF</name>
<dbReference type="Pfam" id="PF13607">
    <property type="entry name" value="Succ_CoA_lig"/>
    <property type="match status" value="1"/>
</dbReference>
<keyword evidence="2 5" id="KW-0547">Nucleotide-binding</keyword>
<dbReference type="InterPro" id="IPR000182">
    <property type="entry name" value="GNAT_dom"/>
</dbReference>
<evidence type="ECO:0000256" key="2">
    <source>
        <dbReference type="ARBA" id="ARBA00022741"/>
    </source>
</evidence>
<evidence type="ECO:0000259" key="6">
    <source>
        <dbReference type="PROSITE" id="PS50975"/>
    </source>
</evidence>
<dbReference type="SMART" id="SM00881">
    <property type="entry name" value="CoA_binding"/>
    <property type="match status" value="1"/>
</dbReference>
<protein>
    <submittedName>
        <fullName evidence="8">Uncharacterized protein</fullName>
    </submittedName>
</protein>
<dbReference type="Gene3D" id="3.30.1490.20">
    <property type="entry name" value="ATP-grasp fold, A domain"/>
    <property type="match status" value="1"/>
</dbReference>
<dbReference type="GO" id="GO:0016747">
    <property type="term" value="F:acyltransferase activity, transferring groups other than amino-acyl groups"/>
    <property type="evidence" value="ECO:0007669"/>
    <property type="project" value="InterPro"/>
</dbReference>
<evidence type="ECO:0000259" key="7">
    <source>
        <dbReference type="PROSITE" id="PS51186"/>
    </source>
</evidence>
<dbReference type="InterPro" id="IPR003781">
    <property type="entry name" value="CoA-bd"/>
</dbReference>
<proteinExistence type="inferred from homology"/>
<dbReference type="AlphaFoldDB" id="F5R901"/>
<dbReference type="Pfam" id="PF00583">
    <property type="entry name" value="Acetyltransf_1"/>
    <property type="match status" value="1"/>
</dbReference>
<dbReference type="Gene3D" id="3.40.50.720">
    <property type="entry name" value="NAD(P)-binding Rossmann-like Domain"/>
    <property type="match status" value="1"/>
</dbReference>
<reference evidence="8 9" key="1">
    <citation type="journal article" date="2011" name="J. Bacteriol.">
        <title>Genome sequence of Methyloversatilis universalis FAM5T, a methylotrophic representative of the order Rhodocyclales.</title>
        <authorList>
            <person name="Kittichotirat W."/>
            <person name="Good N.M."/>
            <person name="Hall R."/>
            <person name="Bringel F."/>
            <person name="Lajus A."/>
            <person name="Medigue C."/>
            <person name="Smalley N.E."/>
            <person name="Beck D."/>
            <person name="Bumgarner R."/>
            <person name="Vuilleumier S."/>
            <person name="Kalyuzhnaya M.G."/>
        </authorList>
    </citation>
    <scope>NUCLEOTIDE SEQUENCE [LARGE SCALE GENOMIC DNA]</scope>
    <source>
        <strain evidence="9">ATCC BAA-1314 / JCM 13912 / FAM5</strain>
    </source>
</reference>
<keyword evidence="9" id="KW-1185">Reference proteome</keyword>
<dbReference type="GO" id="GO:0005524">
    <property type="term" value="F:ATP binding"/>
    <property type="evidence" value="ECO:0007669"/>
    <property type="project" value="UniProtKB-UniRule"/>
</dbReference>
<feature type="domain" description="N-acetyltransferase" evidence="7">
    <location>
        <begin position="739"/>
        <end position="895"/>
    </location>
</feature>
<dbReference type="Proteomes" id="UP000005019">
    <property type="component" value="Unassembled WGS sequence"/>
</dbReference>
<dbReference type="InterPro" id="IPR016181">
    <property type="entry name" value="Acyl_CoA_acyltransferase"/>
</dbReference>
<sequence length="895" mass="97534">MQYEHYLKAMFEPQSVAIVGASERPDSIGAVLVRNMLDAQFKGELHAINPKHKAVFGVPCVARLEDLRKRPDLVVICTPARTVPGLIDECGRAGIKAAIVISAGFAETGPAGAELLRRTRTAAKRGGVRIIGPNCLGLMRPSLGLNVTFARSSGKAGSIGLISQSGAVCTALLDWAQSNGVGFSSVVSLGASVDLDFGEILDYMIADPKTESIFMYIEGIRDARRFMSAVRAAARVKPVLAIKVGRHPAGTRAVASHTGAMVGEDDVFDAALRRAGVVRLATLGQMFSAANALFTGFKPAGKRLAVVTNGGGPAVMAADRAADLGIPLAQLAPETLEVLSRTLPPNWSHANPVDLIGDADDARYRAALEAVLADPNVDGVLTLLTPQAMTKPTAVAEAVIEVAKTAGKPLMTSWMGCEQVRAARALFEAAHIPTFRSPEPAVELFHHISSYYRNQQLLRHAPASLAQDLDPPSVESARLVIETALSERRTVLTEMESKALLAAFRIPIAQTVVARSATEAMVYAEEMGLPVAMKIDSPDITHKSDVGGVRLHVDNLRSVRDCWQELMAEVGRRKPEARLRGVSIEPMVNKRNARELFVGVVHDEVFGPVISFGHGGTRVEVLRDRAVTLPPINVELARDAIQRTRVSQMLGEYRGMPAIDMEALERVLIRVSEMVCELPWIREMDINPLLVDESGCVAVDARIILADVQPTATPYSHMAIHPYPARLEHVVTLPNGTRTIIRPIRPEDSDREARFVRELSAETRYLRFMSTIKELPPQLLARLTQIDYDREMALVAVGEEDDEQLGVCRYVVNPDGESCEFAIVIADAWQRQGLARIMMNLLIEAARERGLRVMEGVFLANNERMLRFVQSLGFHINRDPEDSSLVNGELLLRAS</sequence>
<dbReference type="OrthoDB" id="9807426at2"/>
<dbReference type="Gene3D" id="3.40.50.261">
    <property type="entry name" value="Succinyl-CoA synthetase domains"/>
    <property type="match status" value="2"/>
</dbReference>
<evidence type="ECO:0000256" key="1">
    <source>
        <dbReference type="ARBA" id="ARBA00022598"/>
    </source>
</evidence>
<dbReference type="RefSeq" id="WP_008059045.1">
    <property type="nucleotide sequence ID" value="NZ_AFHG01000030.1"/>
</dbReference>
<dbReference type="PANTHER" id="PTHR43334">
    <property type="entry name" value="ACETATE--COA LIGASE [ADP-FORMING]"/>
    <property type="match status" value="1"/>
</dbReference>
<dbReference type="Gene3D" id="3.30.470.20">
    <property type="entry name" value="ATP-grasp fold, B domain"/>
    <property type="match status" value="1"/>
</dbReference>
<organism evidence="8 9">
    <name type="scientific">Methyloversatilis universalis (strain ATCC BAA-1314 / DSM 25237 / JCM 13912 / CCUG 52030 / FAM5)</name>
    <dbReference type="NCBI Taxonomy" id="1000565"/>
    <lineage>
        <taxon>Bacteria</taxon>
        <taxon>Pseudomonadati</taxon>
        <taxon>Pseudomonadota</taxon>
        <taxon>Betaproteobacteria</taxon>
        <taxon>Nitrosomonadales</taxon>
        <taxon>Sterolibacteriaceae</taxon>
        <taxon>Methyloversatilis</taxon>
    </lineage>
</organism>
<evidence type="ECO:0000313" key="8">
    <source>
        <dbReference type="EMBL" id="EGK72968.1"/>
    </source>
</evidence>
<dbReference type="SUPFAM" id="SSF56059">
    <property type="entry name" value="Glutathione synthetase ATP-binding domain-like"/>
    <property type="match status" value="1"/>
</dbReference>
<comment type="caution">
    <text evidence="8">The sequence shown here is derived from an EMBL/GenBank/DDBJ whole genome shotgun (WGS) entry which is preliminary data.</text>
</comment>
<dbReference type="Pfam" id="PF13549">
    <property type="entry name" value="ATP-grasp_5"/>
    <property type="match status" value="1"/>
</dbReference>
<gene>
    <name evidence="8" type="ORF">METUNv1_00803</name>
</gene>
<evidence type="ECO:0000256" key="4">
    <source>
        <dbReference type="ARBA" id="ARBA00060888"/>
    </source>
</evidence>
<dbReference type="eggNOG" id="COG1247">
    <property type="taxonomic scope" value="Bacteria"/>
</dbReference>
<feature type="domain" description="ATP-grasp" evidence="6">
    <location>
        <begin position="498"/>
        <end position="534"/>
    </location>
</feature>
<dbReference type="EMBL" id="AFHG01000030">
    <property type="protein sequence ID" value="EGK72968.1"/>
    <property type="molecule type" value="Genomic_DNA"/>
</dbReference>
<dbReference type="CDD" id="cd04301">
    <property type="entry name" value="NAT_SF"/>
    <property type="match status" value="1"/>
</dbReference>
<dbReference type="eggNOG" id="COG1042">
    <property type="taxonomic scope" value="Bacteria"/>
</dbReference>
<evidence type="ECO:0000256" key="3">
    <source>
        <dbReference type="ARBA" id="ARBA00022840"/>
    </source>
</evidence>
<dbReference type="InterPro" id="IPR032875">
    <property type="entry name" value="Succ_CoA_lig_flav_dom"/>
</dbReference>
<accession>F5R901</accession>
<dbReference type="FunFam" id="3.30.1490.20:FF:000020">
    <property type="entry name" value="Protein lysine acetyltransferase"/>
    <property type="match status" value="1"/>
</dbReference>